<evidence type="ECO:0000256" key="3">
    <source>
        <dbReference type="ARBA" id="ARBA00022761"/>
    </source>
</evidence>
<dbReference type="FunFam" id="2.20.50.20:FF:000005">
    <property type="entry name" value="Vitellogenin 3"/>
    <property type="match status" value="1"/>
</dbReference>
<comment type="function">
    <text evidence="6">Phosvitin is believed to be of importance in sequestering calcium, iron and other cations for the developing embryo.</text>
</comment>
<feature type="region of interest" description="Disordered" evidence="8">
    <location>
        <begin position="1077"/>
        <end position="1404"/>
    </location>
</feature>
<dbReference type="InterPro" id="IPR001747">
    <property type="entry name" value="Vitellogenin_N"/>
</dbReference>
<evidence type="ECO:0000256" key="9">
    <source>
        <dbReference type="SAM" id="SignalP"/>
    </source>
</evidence>
<dbReference type="PANTHER" id="PTHR23345">
    <property type="entry name" value="VITELLOGENIN-RELATED"/>
    <property type="match status" value="1"/>
</dbReference>
<dbReference type="FunFam" id="1.25.10.20:FF:000002">
    <property type="entry name" value="Vitellogenin 7"/>
    <property type="match status" value="1"/>
</dbReference>
<keyword evidence="3" id="KW-0758">Storage protein</keyword>
<keyword evidence="13" id="KW-1185">Reference proteome</keyword>
<dbReference type="Gene3D" id="2.20.80.10">
    <property type="entry name" value="Lipovitellin-phosvitin complex, chain A, domain 4"/>
    <property type="match status" value="1"/>
</dbReference>
<feature type="disulfide bond" evidence="7">
    <location>
        <begin position="204"/>
        <end position="207"/>
    </location>
</feature>
<feature type="chain" id="PRO_5034631686" description="Phosvitin" evidence="9">
    <location>
        <begin position="16"/>
        <end position="1974"/>
    </location>
</feature>
<keyword evidence="5" id="KW-0325">Glycoprotein</keyword>
<evidence type="ECO:0000256" key="7">
    <source>
        <dbReference type="PROSITE-ProRule" id="PRU00557"/>
    </source>
</evidence>
<dbReference type="SMART" id="SM01170">
    <property type="entry name" value="DUF1944"/>
    <property type="match status" value="1"/>
</dbReference>
<evidence type="ECO:0000313" key="12">
    <source>
        <dbReference type="Ensembl" id="ENSACOP00000002670.1"/>
    </source>
</evidence>
<dbReference type="InterPro" id="IPR015255">
    <property type="entry name" value="Vitellinogen_open_b-sht"/>
</dbReference>
<evidence type="ECO:0000256" key="6">
    <source>
        <dbReference type="ARBA" id="ARBA00056783"/>
    </source>
</evidence>
<evidence type="ECO:0000256" key="1">
    <source>
        <dbReference type="ARBA" id="ARBA00022553"/>
    </source>
</evidence>
<dbReference type="FunFam" id="2.30.230.10:FF:000002">
    <property type="entry name" value="Vitellogenin 7"/>
    <property type="match status" value="1"/>
</dbReference>
<keyword evidence="2 9" id="KW-0732">Signal</keyword>
<evidence type="ECO:0000259" key="11">
    <source>
        <dbReference type="PROSITE" id="PS51233"/>
    </source>
</evidence>
<dbReference type="GO" id="GO:0045735">
    <property type="term" value="F:nutrient reservoir activity"/>
    <property type="evidence" value="ECO:0007669"/>
    <property type="project" value="UniProtKB-KW"/>
</dbReference>
<dbReference type="Gene3D" id="2.20.50.20">
    <property type="entry name" value="Lipovitellin. Chain A, domain 3"/>
    <property type="match status" value="2"/>
</dbReference>
<proteinExistence type="predicted"/>
<dbReference type="GO" id="GO:0032355">
    <property type="term" value="P:response to estradiol"/>
    <property type="evidence" value="ECO:0007669"/>
    <property type="project" value="TreeGrafter"/>
</dbReference>
<protein>
    <recommendedName>
        <fullName evidence="14">Phosvitin</fullName>
    </recommendedName>
</protein>
<dbReference type="InterPro" id="IPR001846">
    <property type="entry name" value="VWF_type-D"/>
</dbReference>
<dbReference type="PROSITE" id="PS51211">
    <property type="entry name" value="VITELLOGENIN"/>
    <property type="match status" value="1"/>
</dbReference>
<evidence type="ECO:0000256" key="5">
    <source>
        <dbReference type="ARBA" id="ARBA00023180"/>
    </source>
</evidence>
<evidence type="ECO:0000256" key="8">
    <source>
        <dbReference type="SAM" id="MobiDB-lite"/>
    </source>
</evidence>
<dbReference type="SMART" id="SM00216">
    <property type="entry name" value="VWD"/>
    <property type="match status" value="1"/>
</dbReference>
<feature type="disulfide bond" evidence="7">
    <location>
        <begin position="162"/>
        <end position="188"/>
    </location>
</feature>
<dbReference type="InterPro" id="IPR050733">
    <property type="entry name" value="Vitellogenin/Apolipophorin"/>
</dbReference>
<feature type="region of interest" description="Disordered" evidence="8">
    <location>
        <begin position="1426"/>
        <end position="1487"/>
    </location>
</feature>
<dbReference type="Pfam" id="PF01347">
    <property type="entry name" value="Vitellogenin_N"/>
    <property type="match status" value="1"/>
</dbReference>
<feature type="compositionally biased region" description="Basic and acidic residues" evidence="8">
    <location>
        <begin position="1130"/>
        <end position="1141"/>
    </location>
</feature>
<dbReference type="InterPro" id="IPR015816">
    <property type="entry name" value="Vitellinogen_b-sht_N"/>
</dbReference>
<dbReference type="SUPFAM" id="SSF48431">
    <property type="entry name" value="Lipovitellin-phosvitin complex, superhelical domain"/>
    <property type="match status" value="1"/>
</dbReference>
<feature type="compositionally biased region" description="Low complexity" evidence="8">
    <location>
        <begin position="1147"/>
        <end position="1318"/>
    </location>
</feature>
<dbReference type="Gene3D" id="2.30.230.10">
    <property type="entry name" value="Lipovitellin, beta-sheet shell regions, chain A"/>
    <property type="match status" value="1"/>
</dbReference>
<dbReference type="GO" id="GO:0071391">
    <property type="term" value="P:cellular response to estrogen stimulus"/>
    <property type="evidence" value="ECO:0007669"/>
    <property type="project" value="TreeGrafter"/>
</dbReference>
<evidence type="ECO:0008006" key="14">
    <source>
        <dbReference type="Google" id="ProtNLM"/>
    </source>
</evidence>
<dbReference type="Gene3D" id="1.25.10.20">
    <property type="entry name" value="Vitellinogen, superhelical"/>
    <property type="match status" value="1"/>
</dbReference>
<feature type="compositionally biased region" description="Low complexity" evidence="8">
    <location>
        <begin position="1093"/>
        <end position="1122"/>
    </location>
</feature>
<sequence length="1974" mass="215153">MRGLIFALILTVVGSQHLNYQPDFSENKVYSFNYESILLSGLPEKGLARAGIRIKSKVEISGIGPKLCLIRIHSIEAAEYNGIWPTSSFSRSLKLTQILTGELSIPIKFEYNNGHVGNIKAPDSVSDDALNIYRGILNVLELSLKKMQHSYSLQEAGIGGICNTTYAIQENKRANLVYVTKSKDLNSCEEKVQLLTGSAYTQPCQTCQQRNKNSRATATYNYKIKYTRNEAVITQADVEEIHQFAPFNEITGGNAIVEARQKLALTDVQKQMAEVPPKEFQDRGSLQYQFGSELLQLPVHLFRIKNVESQIEGSLQDLVETTSEQLPSDAPAKALKLMHLFRAANEEDYESVWKQFSSQPVYRRYILDIIPAVASHRALRFLRHKMERQELTNWEAAQTVLVALHSNTPTRDTMEEATLIVKKHCPRSSTVLGKVCYLSYASLCHKQCSSSDSCSECLQLLHGFAGEALSKSNTEEISLALKALGNVGHPASIKHIKKFLPGYAAGASDLPLRVHATAVMALKNIGMKDPKMVQAITLEIFLNQKLHPRVRMLAAVVLLETKPGLPILMTLVDAVLREPSMQVASFIYSHVRALGRSTAPDLQAMASACRMAIRALSAKFDRSGYQFSKVFRFSMFKEILMSGLAAKYLILNNAGSLIPTMAMSQLRTHFLGRVADPLEVGITAEGLQEIFAKVYSPDRDWETDYDFKEILKKLSEWKAFSSDKPFASGYLKMFGQELFFGGLDKNAIQNILQAWYGPEEKIPSIRKIISSLQSGAARQWTKALLSSEIRRIVPTCTGFPTETSFYYSSITKIAGNAQAQISPSPKSDFRLTELLNANIRLRSKMSLSMAKEMTFMMGINTRIIQAGLEAHTKINAHVPVNVVATVQMKEKNIKIEIPPCKDETNIITIRSKTFAVTRNIGDLDASKMTPVLLPEAVPDIMKMSFDSDSASGKTDNIRDRQSAEDASLGISFGRSSSRKEPFVQSMCSNASTFGVQVCIERKSIHAAFIKNVPLYHLVGEHALRMSFKPVYTEAPIEKLQVTIQAGDQAPTKMVRLVTFEDPEEQVPSRKKTLKRVKKILDDTNDQGIRKARSSSSSASSSSGSAESAASSPSSSNSDNRASQGGTQTNLKRESKPKEKKFYPFGDSGSSSSSSASSKSSSSSSSGSSSGSSSSKSSSRSGSSSSKSSSSSSSSKSSSSSSKSSSSSGKSSSSSSSSKSSSSSSKSSSSSGKSSSSSSSSKSSSSNSSSSSKSSSSSSSSKSSSSSSSSKSSSSSSKSTSSSSKSPSSSSKGSSSSRSSSISSKGSSSSSRGSSSSSKASGIKQEAKKQSKTAPFPLVSTPEEERSVREQKRKTQSSSSSSRSTSSGISTSSKSMGAFHRHSKYDRQAKTKHVKSQFNSHSNDVSTEWEYRLPKVYQLHFRSAKVHWHPDRKISSSSSSSSSKSGSSHSNSNSSSSSSSSHHRGENTGYSSKRKHVSGGDSSRHSRGCSLTRECNFLGDVIPPGITIVAQAVRSDNRNQGYQATAYVRSDAAKVDVQLVVVQLAETNWKACADAVILPLKAQARLRWGKECRDYKIAATATTGKLARKPAAQLKVQWQNLPSWIKKTSSAFMKYVPGAALVLGFSEAHQRNPSHEVIVRVAATSPRTIDAVIKAPGVTLYYQALRMPFTLPLGPSPTYETRDITAWNLFPEIASQIAREDQSTCEVREGDFKTFDRVSHTYSFNKSCNLIVAQDCTEHPKFIITTRNVDPRSFSREVYINTSSANIAIYTAVNSSLLVACDEEPVLSHSGASEYEKHNVKISKNETTVTVEAPTHGLKKVTFDGVILKVTVASWMRGKTCGICGNNDREKHNELLMPNHKLAHSCSAFVHSWVLLEESCSGGCKLQHSYVKLNQNPTIDGEESMCYSVDPVLKCMKDCTPITKTSVKVGFHCFPKDTAVSLLEWQRSSAKKSASEDVVESVDADIDCTCTGACS</sequence>
<accession>A0A8B9ISF7</accession>
<dbReference type="InterPro" id="IPR037088">
    <property type="entry name" value="Vitellinogen_b-sht_shell_sf"/>
</dbReference>
<feature type="compositionally biased region" description="Polar residues" evidence="8">
    <location>
        <begin position="1395"/>
        <end position="1404"/>
    </location>
</feature>
<dbReference type="SMART" id="SM01169">
    <property type="entry name" value="DUF1943"/>
    <property type="match status" value="1"/>
</dbReference>
<comment type="caution">
    <text evidence="7">Lacks conserved residue(s) required for the propagation of feature annotation.</text>
</comment>
<reference evidence="12" key="2">
    <citation type="submission" date="2025-09" db="UniProtKB">
        <authorList>
            <consortium name="Ensembl"/>
        </authorList>
    </citation>
    <scope>IDENTIFICATION</scope>
</reference>
<feature type="region of interest" description="Disordered" evidence="8">
    <location>
        <begin position="948"/>
        <end position="974"/>
    </location>
</feature>
<reference evidence="12" key="1">
    <citation type="submission" date="2025-08" db="UniProtKB">
        <authorList>
            <consortium name="Ensembl"/>
        </authorList>
    </citation>
    <scope>IDENTIFICATION</scope>
</reference>
<evidence type="ECO:0000256" key="2">
    <source>
        <dbReference type="ARBA" id="ARBA00022729"/>
    </source>
</evidence>
<feature type="compositionally biased region" description="Low complexity" evidence="8">
    <location>
        <begin position="1434"/>
        <end position="1459"/>
    </location>
</feature>
<feature type="compositionally biased region" description="Low complexity" evidence="8">
    <location>
        <begin position="1355"/>
        <end position="1374"/>
    </location>
</feature>
<dbReference type="InterPro" id="IPR015258">
    <property type="entry name" value="Vitellinogen_b-sht_shell"/>
</dbReference>
<dbReference type="GO" id="GO:0005319">
    <property type="term" value="F:lipid transporter activity"/>
    <property type="evidence" value="ECO:0007669"/>
    <property type="project" value="InterPro"/>
</dbReference>
<dbReference type="SUPFAM" id="SSF56968">
    <property type="entry name" value="Lipovitellin-phosvitin complex, beta-sheet shell regions"/>
    <property type="match status" value="3"/>
</dbReference>
<dbReference type="SMART" id="SM00638">
    <property type="entry name" value="LPD_N"/>
    <property type="match status" value="1"/>
</dbReference>
<dbReference type="Ensembl" id="ENSACOT00000002758.1">
    <property type="protein sequence ID" value="ENSACOP00000002670.1"/>
    <property type="gene ID" value="ENSACOG00000001867.1"/>
</dbReference>
<evidence type="ECO:0000313" key="13">
    <source>
        <dbReference type="Proteomes" id="UP000694522"/>
    </source>
</evidence>
<organism evidence="12 13">
    <name type="scientific">Amazona collaria</name>
    <name type="common">yellow-billed parrot</name>
    <dbReference type="NCBI Taxonomy" id="241587"/>
    <lineage>
        <taxon>Eukaryota</taxon>
        <taxon>Metazoa</taxon>
        <taxon>Chordata</taxon>
        <taxon>Craniata</taxon>
        <taxon>Vertebrata</taxon>
        <taxon>Euteleostomi</taxon>
        <taxon>Archelosauria</taxon>
        <taxon>Archosauria</taxon>
        <taxon>Dinosauria</taxon>
        <taxon>Saurischia</taxon>
        <taxon>Theropoda</taxon>
        <taxon>Coelurosauria</taxon>
        <taxon>Aves</taxon>
        <taxon>Neognathae</taxon>
        <taxon>Neoaves</taxon>
        <taxon>Telluraves</taxon>
        <taxon>Australaves</taxon>
        <taxon>Psittaciformes</taxon>
        <taxon>Psittacidae</taxon>
        <taxon>Amazona</taxon>
    </lineage>
</organism>
<keyword evidence="4 7" id="KW-1015">Disulfide bond</keyword>
<dbReference type="Pfam" id="PF09172">
    <property type="entry name" value="Vit_open_b-sht"/>
    <property type="match status" value="1"/>
</dbReference>
<evidence type="ECO:0000259" key="10">
    <source>
        <dbReference type="PROSITE" id="PS51211"/>
    </source>
</evidence>
<evidence type="ECO:0000256" key="4">
    <source>
        <dbReference type="ARBA" id="ARBA00023157"/>
    </source>
</evidence>
<dbReference type="Proteomes" id="UP000694522">
    <property type="component" value="Unplaced"/>
</dbReference>
<dbReference type="PANTHER" id="PTHR23345:SF15">
    <property type="entry name" value="VITELLOGENIN 1-RELATED"/>
    <property type="match status" value="1"/>
</dbReference>
<feature type="compositionally biased region" description="Basic residues" evidence="8">
    <location>
        <begin position="1378"/>
        <end position="1394"/>
    </location>
</feature>
<dbReference type="Gene3D" id="2.20.90.10">
    <property type="entry name" value="Vitellinogen, beta-sheet shell domain"/>
    <property type="match status" value="1"/>
</dbReference>
<keyword evidence="1" id="KW-0597">Phosphoprotein</keyword>
<dbReference type="Pfam" id="PF00094">
    <property type="entry name" value="VWD"/>
    <property type="match status" value="1"/>
</dbReference>
<dbReference type="InterPro" id="IPR011030">
    <property type="entry name" value="Lipovitellin_superhlx_dom"/>
</dbReference>
<feature type="domain" description="Vitellogenin" evidence="10">
    <location>
        <begin position="24"/>
        <end position="663"/>
    </location>
</feature>
<feature type="domain" description="VWFD" evidence="11">
    <location>
        <begin position="1702"/>
        <end position="1880"/>
    </location>
</feature>
<dbReference type="InterPro" id="IPR015817">
    <property type="entry name" value="Vitellinogen_open_b-sht_sub1"/>
</dbReference>
<name>A0A8B9ISF7_9PSIT</name>
<dbReference type="Pfam" id="PF09175">
    <property type="entry name" value="Vit_b-sht_shell"/>
    <property type="match status" value="1"/>
</dbReference>
<dbReference type="InterPro" id="IPR015819">
    <property type="entry name" value="Lipid_transp_b-sht_shell"/>
</dbReference>
<feature type="signal peptide" evidence="9">
    <location>
        <begin position="1"/>
        <end position="15"/>
    </location>
</feature>
<dbReference type="PROSITE" id="PS51233">
    <property type="entry name" value="VWFD"/>
    <property type="match status" value="1"/>
</dbReference>